<dbReference type="VEuPathDB" id="FungiDB:F4678DRAFT_453621"/>
<keyword evidence="5" id="KW-0472">Membrane</keyword>
<dbReference type="InterPro" id="IPR016166">
    <property type="entry name" value="FAD-bd_PCMH"/>
</dbReference>
<evidence type="ECO:0000256" key="2">
    <source>
        <dbReference type="ARBA" id="ARBA00022630"/>
    </source>
</evidence>
<proteinExistence type="inferred from homology"/>
<dbReference type="SUPFAM" id="SSF48264">
    <property type="entry name" value="Cytochrome P450"/>
    <property type="match status" value="1"/>
</dbReference>
<evidence type="ECO:0000313" key="8">
    <source>
        <dbReference type="Proteomes" id="UP001148614"/>
    </source>
</evidence>
<dbReference type="GO" id="GO:0005506">
    <property type="term" value="F:iron ion binding"/>
    <property type="evidence" value="ECO:0007669"/>
    <property type="project" value="InterPro"/>
</dbReference>
<dbReference type="AlphaFoldDB" id="A0A9W8NJJ7"/>
<evidence type="ECO:0000256" key="5">
    <source>
        <dbReference type="SAM" id="Phobius"/>
    </source>
</evidence>
<accession>A0A9W8NJJ7</accession>
<protein>
    <recommendedName>
        <fullName evidence="6">FAD-binding PCMH-type domain-containing protein</fullName>
    </recommendedName>
</protein>
<evidence type="ECO:0000256" key="3">
    <source>
        <dbReference type="ARBA" id="ARBA00022827"/>
    </source>
</evidence>
<dbReference type="PROSITE" id="PS51387">
    <property type="entry name" value="FAD_PCMH"/>
    <property type="match status" value="1"/>
</dbReference>
<gene>
    <name evidence="7" type="ORF">NPX13_g2717</name>
</gene>
<dbReference type="SUPFAM" id="SSF56176">
    <property type="entry name" value="FAD-binding/transporter-associated domain-like"/>
    <property type="match status" value="1"/>
</dbReference>
<dbReference type="GO" id="GO:0016705">
    <property type="term" value="F:oxidoreductase activity, acting on paired donors, with incorporation or reduction of molecular oxygen"/>
    <property type="evidence" value="ECO:0007669"/>
    <property type="project" value="InterPro"/>
</dbReference>
<name>A0A9W8NJJ7_9PEZI</name>
<dbReference type="InterPro" id="IPR036396">
    <property type="entry name" value="Cyt_P450_sf"/>
</dbReference>
<keyword evidence="5" id="KW-1133">Transmembrane helix</keyword>
<dbReference type="Gene3D" id="3.30.465.10">
    <property type="match status" value="1"/>
</dbReference>
<evidence type="ECO:0000313" key="7">
    <source>
        <dbReference type="EMBL" id="KAJ3577850.1"/>
    </source>
</evidence>
<dbReference type="Proteomes" id="UP001148614">
    <property type="component" value="Unassembled WGS sequence"/>
</dbReference>
<dbReference type="PANTHER" id="PTHR42973">
    <property type="entry name" value="BINDING OXIDOREDUCTASE, PUTATIVE (AFU_ORTHOLOGUE AFUA_1G17690)-RELATED"/>
    <property type="match status" value="1"/>
</dbReference>
<dbReference type="InterPro" id="IPR006094">
    <property type="entry name" value="Oxid_FAD_bind_N"/>
</dbReference>
<dbReference type="Gene3D" id="3.40.462.20">
    <property type="match status" value="1"/>
</dbReference>
<feature type="transmembrane region" description="Helical" evidence="5">
    <location>
        <begin position="12"/>
        <end position="30"/>
    </location>
</feature>
<evidence type="ECO:0000259" key="6">
    <source>
        <dbReference type="PROSITE" id="PS51387"/>
    </source>
</evidence>
<dbReference type="VEuPathDB" id="FungiDB:F4678DRAFT_453654"/>
<keyword evidence="2" id="KW-0285">Flavoprotein</keyword>
<keyword evidence="4" id="KW-0560">Oxidoreductase</keyword>
<keyword evidence="8" id="KW-1185">Reference proteome</keyword>
<organism evidence="7 8">
    <name type="scientific">Xylaria arbuscula</name>
    <dbReference type="NCBI Taxonomy" id="114810"/>
    <lineage>
        <taxon>Eukaryota</taxon>
        <taxon>Fungi</taxon>
        <taxon>Dikarya</taxon>
        <taxon>Ascomycota</taxon>
        <taxon>Pezizomycotina</taxon>
        <taxon>Sordariomycetes</taxon>
        <taxon>Xylariomycetidae</taxon>
        <taxon>Xylariales</taxon>
        <taxon>Xylariaceae</taxon>
        <taxon>Xylaria</taxon>
    </lineage>
</organism>
<dbReference type="Pfam" id="PF01565">
    <property type="entry name" value="FAD_binding_4"/>
    <property type="match status" value="1"/>
</dbReference>
<dbReference type="GO" id="GO:0020037">
    <property type="term" value="F:heme binding"/>
    <property type="evidence" value="ECO:0007669"/>
    <property type="project" value="InterPro"/>
</dbReference>
<dbReference type="GO" id="GO:0004497">
    <property type="term" value="F:monooxygenase activity"/>
    <property type="evidence" value="ECO:0007669"/>
    <property type="project" value="InterPro"/>
</dbReference>
<comment type="caution">
    <text evidence="7">The sequence shown here is derived from an EMBL/GenBank/DDBJ whole genome shotgun (WGS) entry which is preliminary data.</text>
</comment>
<dbReference type="PANTHER" id="PTHR42973:SF13">
    <property type="entry name" value="FAD-BINDING PCMH-TYPE DOMAIN-CONTAINING PROTEIN"/>
    <property type="match status" value="1"/>
</dbReference>
<dbReference type="GO" id="GO:0071949">
    <property type="term" value="F:FAD binding"/>
    <property type="evidence" value="ECO:0007669"/>
    <property type="project" value="InterPro"/>
</dbReference>
<sequence length="926" mass="101553">MTATNSHTGFLFLVNVLARGILIPVVPYWFPHLCHLFSILRNTADFPVQIIRKYSWERPIQFRAAGKRFTVFANPQHIETIYKNSRFISARSITEIASRNIVGIPADVMPYYQADDSGMAAEVMKGSKVLQEDRILYQQAHTAQKYLAAPYLDLLVKRSHAREAMMGSKILDLNPDLVADFWTAKDAAPDFFRGLPRWLKPKIYTARERVVKAIGKWHDYAFAHGDHILTEPGDPDWGPIWGSKYVKARENYMIKMKPLTTHIRAAEDWGLMFGANGNTPAVIFWYMFEALRDSELARRLMAELTPCFSQKAGGEKDDLDISRLVAQPLLQSVYAEVLRLRVSILVSRIVEHKDITIHGHGVQRGEYIVMPTDAVHFNEEAWVRAGRSSKIPLSQFDAARFLVASDNGELEFDSDGLGGLWIPFGRGDRLCSGRHVAKLKMLDSFAHLFHNYEMELMPMDLGKCSRLITAFQPEVGLPGSSQYASSTSFWAEQQTAMMPSCVVRPTDALQVSSVLGNLVNGSCPFAVRGGGHSSAKGASNINGGVLIDMRSLNSTTLNHNSSLAVIGAGQIWGGAYSTLGARGVTVPGGRNNEIGVAGSVMGGALGYIATSAGWGADAVVEFEVALADGRLITASATSHSDLFRALKGGGSNFGIVTRLVMRTTPIGNIWISNSMYDSSARKSITKAFHEFVANPGYDPKANLLMNYYYTADGGLRFANQYTYADPVVKPPAFDAFYPIPGQLGNESALTNIADYSVNQDGTSPHGLWQITFSTTFKNSIPQLNDVWDAFNQSSMKVAHIAGISWALTFEPITASLAAASRARGGNILGVTVPPEGLLLTLGSFTFSSGADYDIIDCAAKKLLSEIEAIAMKNGVYESWIDLNHAFRTQNPFKGYGKANYDFLKATAKKYDPAGVFQTLKPGGFKL</sequence>
<evidence type="ECO:0000256" key="1">
    <source>
        <dbReference type="ARBA" id="ARBA00005466"/>
    </source>
</evidence>
<dbReference type="InterPro" id="IPR001128">
    <property type="entry name" value="Cyt_P450"/>
</dbReference>
<dbReference type="InterPro" id="IPR016169">
    <property type="entry name" value="FAD-bd_PCMH_sub2"/>
</dbReference>
<dbReference type="InterPro" id="IPR036318">
    <property type="entry name" value="FAD-bd_PCMH-like_sf"/>
</dbReference>
<evidence type="ECO:0000256" key="4">
    <source>
        <dbReference type="ARBA" id="ARBA00023002"/>
    </source>
</evidence>
<dbReference type="EMBL" id="JANPWZ010000301">
    <property type="protein sequence ID" value="KAJ3577850.1"/>
    <property type="molecule type" value="Genomic_DNA"/>
</dbReference>
<reference evidence="7" key="1">
    <citation type="submission" date="2022-07" db="EMBL/GenBank/DDBJ databases">
        <title>Genome Sequence of Xylaria arbuscula.</title>
        <authorList>
            <person name="Buettner E."/>
        </authorList>
    </citation>
    <scope>NUCLEOTIDE SEQUENCE</scope>
    <source>
        <strain evidence="7">VT107</strain>
    </source>
</reference>
<comment type="similarity">
    <text evidence="1">Belongs to the oxygen-dependent FAD-linked oxidoreductase family.</text>
</comment>
<dbReference type="Pfam" id="PF00067">
    <property type="entry name" value="p450"/>
    <property type="match status" value="1"/>
</dbReference>
<feature type="domain" description="FAD-binding PCMH-type" evidence="6">
    <location>
        <begin position="495"/>
        <end position="666"/>
    </location>
</feature>
<dbReference type="Gene3D" id="1.10.630.10">
    <property type="entry name" value="Cytochrome P450"/>
    <property type="match status" value="1"/>
</dbReference>
<keyword evidence="5" id="KW-0812">Transmembrane</keyword>
<keyword evidence="3" id="KW-0274">FAD</keyword>
<dbReference type="InterPro" id="IPR050416">
    <property type="entry name" value="FAD-linked_Oxidoreductase"/>
</dbReference>